<dbReference type="SUPFAM" id="SSF52540">
    <property type="entry name" value="P-loop containing nucleoside triphosphate hydrolases"/>
    <property type="match status" value="1"/>
</dbReference>
<dbReference type="OrthoDB" id="626167at2759"/>
<accession>A0A084R338</accession>
<dbReference type="InterPro" id="IPR019734">
    <property type="entry name" value="TPR_rpt"/>
</dbReference>
<evidence type="ECO:0000259" key="2">
    <source>
        <dbReference type="Pfam" id="PF05729"/>
    </source>
</evidence>
<proteinExistence type="predicted"/>
<dbReference type="Gene3D" id="1.25.40.10">
    <property type="entry name" value="Tetratricopeptide repeat domain"/>
    <property type="match status" value="2"/>
</dbReference>
<dbReference type="Gene3D" id="3.40.50.300">
    <property type="entry name" value="P-loop containing nucleotide triphosphate hydrolases"/>
    <property type="match status" value="1"/>
</dbReference>
<dbReference type="PANTHER" id="PTHR46082">
    <property type="entry name" value="ATP/GTP-BINDING PROTEIN-RELATED"/>
    <property type="match status" value="1"/>
</dbReference>
<dbReference type="Proteomes" id="UP000028524">
    <property type="component" value="Unassembled WGS sequence"/>
</dbReference>
<protein>
    <recommendedName>
        <fullName evidence="2">NACHT domain-containing protein</fullName>
    </recommendedName>
</protein>
<feature type="domain" description="NACHT" evidence="2">
    <location>
        <begin position="79"/>
        <end position="252"/>
    </location>
</feature>
<keyword evidence="4" id="KW-1185">Reference proteome</keyword>
<name>A0A084R338_STAC4</name>
<dbReference type="EMBL" id="KL659165">
    <property type="protein sequence ID" value="KFA70623.1"/>
    <property type="molecule type" value="Genomic_DNA"/>
</dbReference>
<dbReference type="PANTHER" id="PTHR46082:SF6">
    <property type="entry name" value="AAA+ ATPASE DOMAIN-CONTAINING PROTEIN-RELATED"/>
    <property type="match status" value="1"/>
</dbReference>
<evidence type="ECO:0000313" key="4">
    <source>
        <dbReference type="Proteomes" id="UP000028524"/>
    </source>
</evidence>
<organism evidence="3 4">
    <name type="scientific">Stachybotrys chlorohalonatus (strain IBT 40285)</name>
    <dbReference type="NCBI Taxonomy" id="1283841"/>
    <lineage>
        <taxon>Eukaryota</taxon>
        <taxon>Fungi</taxon>
        <taxon>Dikarya</taxon>
        <taxon>Ascomycota</taxon>
        <taxon>Pezizomycotina</taxon>
        <taxon>Sordariomycetes</taxon>
        <taxon>Hypocreomycetidae</taxon>
        <taxon>Hypocreales</taxon>
        <taxon>Stachybotryaceae</taxon>
        <taxon>Stachybotrys</taxon>
    </lineage>
</organism>
<feature type="compositionally biased region" description="Acidic residues" evidence="1">
    <location>
        <begin position="388"/>
        <end position="403"/>
    </location>
</feature>
<dbReference type="InterPro" id="IPR007111">
    <property type="entry name" value="NACHT_NTPase"/>
</dbReference>
<dbReference type="SMART" id="SM00028">
    <property type="entry name" value="TPR"/>
    <property type="match status" value="4"/>
</dbReference>
<feature type="region of interest" description="Disordered" evidence="1">
    <location>
        <begin position="173"/>
        <end position="196"/>
    </location>
</feature>
<dbReference type="InterPro" id="IPR053137">
    <property type="entry name" value="NLR-like"/>
</dbReference>
<dbReference type="Pfam" id="PF13424">
    <property type="entry name" value="TPR_12"/>
    <property type="match status" value="3"/>
</dbReference>
<dbReference type="AlphaFoldDB" id="A0A084R338"/>
<dbReference type="InParanoid" id="A0A084R338"/>
<evidence type="ECO:0000313" key="3">
    <source>
        <dbReference type="EMBL" id="KFA70623.1"/>
    </source>
</evidence>
<reference evidence="3 4" key="1">
    <citation type="journal article" date="2014" name="BMC Genomics">
        <title>Comparative genome sequencing reveals chemotype-specific gene clusters in the toxigenic black mold Stachybotrys.</title>
        <authorList>
            <person name="Semeiks J."/>
            <person name="Borek D."/>
            <person name="Otwinowski Z."/>
            <person name="Grishin N.V."/>
        </authorList>
    </citation>
    <scope>NUCLEOTIDE SEQUENCE [LARGE SCALE GENOMIC DNA]</scope>
    <source>
        <strain evidence="3 4">IBT 40285</strain>
    </source>
</reference>
<feature type="region of interest" description="Disordered" evidence="1">
    <location>
        <begin position="387"/>
        <end position="413"/>
    </location>
</feature>
<dbReference type="OMA" id="IHQRIDH"/>
<gene>
    <name evidence="3" type="ORF">S40285_09275</name>
</gene>
<sequence length="827" mass="93796">MDANTTFGNANYGFQAGVINGSVHAEFHAPQERVETPPCPSIVIQFSRDQDFIDRGTAIDQGTILDQIIQKCRRPGSRTALVGLGGVGKSQLAIEYAYRLREQSPETWVFWIHASNAARFEQSIRDIADCAKIYGRQNPKANIFQLVHGWLQDKTKGRWMLILDNLDDAKFLTSPSGRGDNRSGGSEPQAGEAENTGSRSLLSYIPHCQHGSVLVTSRNRSSASKLVEEADIVEVEPMNVKDAVTLFEKKFRRPISDDTFELVTTLVASLECMPLAIVQAAAYISQRWPRCSFKQYLDDYQASDRKKAGLLSYEGGNLRRDANARNSILITWQISFDHIRQERPSAANLLSFMSFCDRQGIPEILLRDQGPTKELVSQTVQIEYTRDTEDEDLENEWSDDDSTEIQPDKSENDGFEDDVLVLRNYSFVTANEDGRTFEMHRLVQLATLEWLGLHEQKEQWRHRFVTKLCKEMPTGEYENWATCRTLFPHAQSAAAQIPKAWDSRREWATVLYRAAWYCLEVGDGIEAERLSVLAMKARKKLFEANDEEVLRAMAMVASTYRNQGRWEEAEKLFVQVMETRKMKLGADHPDTLTSMGNLASTYRNQGRWEEAEKLELEVMESRRTKLGADHPDTLTSMSNLASTYRKQGRWEEAEKLLMQVMKTTQRKLGADHPDTLASIDNLASTYRNQSRWEEAEKLEMQVIETSQRKLGADHPDTLTSMTNLAFTYWSQGRWEEAEKLYLQVMETRKTRLGADHPSTLTSMANLASTYWSQGRHTEAVSLMSRCMKGQAVKLGVAHPAYRNNAAALAGWESELGVPVAGVSSWRS</sequence>
<dbReference type="InterPro" id="IPR027417">
    <property type="entry name" value="P-loop_NTPase"/>
</dbReference>
<dbReference type="HOGENOM" id="CLU_000288_125_8_1"/>
<dbReference type="SUPFAM" id="SSF48452">
    <property type="entry name" value="TPR-like"/>
    <property type="match status" value="2"/>
</dbReference>
<dbReference type="STRING" id="1283841.A0A084R338"/>
<dbReference type="PRINTS" id="PR00381">
    <property type="entry name" value="KINESINLIGHT"/>
</dbReference>
<evidence type="ECO:0000256" key="1">
    <source>
        <dbReference type="SAM" id="MobiDB-lite"/>
    </source>
</evidence>
<dbReference type="Pfam" id="PF05729">
    <property type="entry name" value="NACHT"/>
    <property type="match status" value="1"/>
</dbReference>
<dbReference type="InterPro" id="IPR011990">
    <property type="entry name" value="TPR-like_helical_dom_sf"/>
</dbReference>